<organism evidence="1 2">
    <name type="scientific">Nocardia transvalensis</name>
    <dbReference type="NCBI Taxonomy" id="37333"/>
    <lineage>
        <taxon>Bacteria</taxon>
        <taxon>Bacillati</taxon>
        <taxon>Actinomycetota</taxon>
        <taxon>Actinomycetes</taxon>
        <taxon>Mycobacteriales</taxon>
        <taxon>Nocardiaceae</taxon>
        <taxon>Nocardia</taxon>
    </lineage>
</organism>
<reference evidence="1 2" key="1">
    <citation type="submission" date="2020-08" db="EMBL/GenBank/DDBJ databases">
        <title>Sequencing the genomes of 1000 actinobacteria strains.</title>
        <authorList>
            <person name="Klenk H.-P."/>
        </authorList>
    </citation>
    <scope>NUCLEOTIDE SEQUENCE [LARGE SCALE GENOMIC DNA]</scope>
    <source>
        <strain evidence="1 2">DSM 43582</strain>
    </source>
</reference>
<dbReference type="Proteomes" id="UP000540412">
    <property type="component" value="Unassembled WGS sequence"/>
</dbReference>
<dbReference type="RefSeq" id="WP_184782207.1">
    <property type="nucleotide sequence ID" value="NZ_JACHIT010000001.1"/>
</dbReference>
<evidence type="ECO:0000313" key="1">
    <source>
        <dbReference type="EMBL" id="MBB5915258.1"/>
    </source>
</evidence>
<sequence length="110" mass="11835">MSAPAVPVRVVLFQRTDISGPAAARDYELMVRECHERGYNIIAEMLGDRTTWAAPYSAVVAQVATTNADAVLVPSTDHLGTGLVAVSAAAMVLAMQPREIWVRGKLVSWP</sequence>
<gene>
    <name evidence="1" type="ORF">BJY24_004125</name>
</gene>
<protein>
    <submittedName>
        <fullName evidence="1">Uncharacterized protein</fullName>
    </submittedName>
</protein>
<name>A0A7W9UJA9_9NOCA</name>
<comment type="caution">
    <text evidence="1">The sequence shown here is derived from an EMBL/GenBank/DDBJ whole genome shotgun (WGS) entry which is preliminary data.</text>
</comment>
<proteinExistence type="predicted"/>
<keyword evidence="2" id="KW-1185">Reference proteome</keyword>
<dbReference type="AlphaFoldDB" id="A0A7W9UJA9"/>
<dbReference type="EMBL" id="JACHIT010000001">
    <property type="protein sequence ID" value="MBB5915258.1"/>
    <property type="molecule type" value="Genomic_DNA"/>
</dbReference>
<evidence type="ECO:0000313" key="2">
    <source>
        <dbReference type="Proteomes" id="UP000540412"/>
    </source>
</evidence>
<accession>A0A7W9UJA9</accession>